<dbReference type="OrthoDB" id="7408985at2"/>
<proteinExistence type="predicted"/>
<evidence type="ECO:0008006" key="3">
    <source>
        <dbReference type="Google" id="ProtNLM"/>
    </source>
</evidence>
<keyword evidence="2" id="KW-1185">Reference proteome</keyword>
<reference evidence="1 2" key="1">
    <citation type="journal article" date="2014" name="Genome Announc.">
        <title>Draft Genome Sequence of the Iron-Oxidizing, Acidophilic, and Halotolerant 'Thiobacillus prosperus' Type Strain DSM 5130.</title>
        <authorList>
            <person name="Ossandon F.J."/>
            <person name="Cardenas J.P."/>
            <person name="Corbett M."/>
            <person name="Quatrini R."/>
            <person name="Holmes D.S."/>
            <person name="Watkin E."/>
        </authorList>
    </citation>
    <scope>NUCLEOTIDE SEQUENCE [LARGE SCALE GENOMIC DNA]</scope>
    <source>
        <strain evidence="1 2">DSM 5130</strain>
    </source>
</reference>
<dbReference type="RefSeq" id="WP_038092518.1">
    <property type="nucleotide sequence ID" value="NZ_JQSG02000003.1"/>
</dbReference>
<dbReference type="EMBL" id="JQSG02000003">
    <property type="protein sequence ID" value="OBS09714.1"/>
    <property type="molecule type" value="Genomic_DNA"/>
</dbReference>
<dbReference type="Gene3D" id="2.60.40.420">
    <property type="entry name" value="Cupredoxins - blue copper proteins"/>
    <property type="match status" value="1"/>
</dbReference>
<dbReference type="AlphaFoldDB" id="A0A1A6C588"/>
<protein>
    <recommendedName>
        <fullName evidence="3">Plastocyanin-like domain-containing protein</fullName>
    </recommendedName>
</protein>
<evidence type="ECO:0000313" key="2">
    <source>
        <dbReference type="Proteomes" id="UP000029273"/>
    </source>
</evidence>
<sequence length="60" mass="6564">MQPGHPDTAFEVRGITNPTLVVPAGATAHLNLVNMDCGNNMEHGVIITRVPPPYQRNLRM</sequence>
<dbReference type="Proteomes" id="UP000029273">
    <property type="component" value="Unassembled WGS sequence"/>
</dbReference>
<name>A0A1A6C588_9GAMM</name>
<evidence type="ECO:0000313" key="1">
    <source>
        <dbReference type="EMBL" id="OBS09714.1"/>
    </source>
</evidence>
<gene>
    <name evidence="1" type="ORF">Thpro_022042</name>
</gene>
<accession>A0A1A6C588</accession>
<comment type="caution">
    <text evidence="1">The sequence shown here is derived from an EMBL/GenBank/DDBJ whole genome shotgun (WGS) entry which is preliminary data.</text>
</comment>
<organism evidence="1 2">
    <name type="scientific">Acidihalobacter prosperus</name>
    <dbReference type="NCBI Taxonomy" id="160660"/>
    <lineage>
        <taxon>Bacteria</taxon>
        <taxon>Pseudomonadati</taxon>
        <taxon>Pseudomonadota</taxon>
        <taxon>Gammaproteobacteria</taxon>
        <taxon>Chromatiales</taxon>
        <taxon>Ectothiorhodospiraceae</taxon>
        <taxon>Acidihalobacter</taxon>
    </lineage>
</organism>
<dbReference type="InterPro" id="IPR008972">
    <property type="entry name" value="Cupredoxin"/>
</dbReference>